<evidence type="ECO:0000313" key="3">
    <source>
        <dbReference type="Proteomes" id="UP000444721"/>
    </source>
</evidence>
<dbReference type="RefSeq" id="XP_044561291.1">
    <property type="nucleotide sequence ID" value="XM_044707895.1"/>
</dbReference>
<keyword evidence="3" id="KW-1185">Reference proteome</keyword>
<gene>
    <name evidence="2" type="ORF">FDP41_004477</name>
</gene>
<accession>A0A6A5BQS8</accession>
<dbReference type="PANTHER" id="PTHR10285">
    <property type="entry name" value="URIDINE KINASE"/>
    <property type="match status" value="1"/>
</dbReference>
<dbReference type="VEuPathDB" id="AmoebaDB:NF0032600"/>
<name>A0A6A5BQS8_NAEFO</name>
<evidence type="ECO:0000313" key="2">
    <source>
        <dbReference type="EMBL" id="KAF0976578.1"/>
    </source>
</evidence>
<dbReference type="AlphaFoldDB" id="A0A6A5BQS8"/>
<dbReference type="GO" id="GO:0005524">
    <property type="term" value="F:ATP binding"/>
    <property type="evidence" value="ECO:0007669"/>
    <property type="project" value="InterPro"/>
</dbReference>
<feature type="domain" description="Phosphoribulokinase/uridine kinase" evidence="1">
    <location>
        <begin position="18"/>
        <end position="207"/>
    </location>
</feature>
<dbReference type="InterPro" id="IPR006083">
    <property type="entry name" value="PRK/URK"/>
</dbReference>
<dbReference type="Gene3D" id="3.40.50.300">
    <property type="entry name" value="P-loop containing nucleotide triphosphate hydrolases"/>
    <property type="match status" value="1"/>
</dbReference>
<evidence type="ECO:0000259" key="1">
    <source>
        <dbReference type="Pfam" id="PF00485"/>
    </source>
</evidence>
<dbReference type="SUPFAM" id="SSF52540">
    <property type="entry name" value="P-loop containing nucleoside triphosphate hydrolases"/>
    <property type="match status" value="1"/>
</dbReference>
<dbReference type="OrthoDB" id="10041966at2759"/>
<dbReference type="Proteomes" id="UP000444721">
    <property type="component" value="Unassembled WGS sequence"/>
</dbReference>
<organism evidence="2 3">
    <name type="scientific">Naegleria fowleri</name>
    <name type="common">Brain eating amoeba</name>
    <dbReference type="NCBI Taxonomy" id="5763"/>
    <lineage>
        <taxon>Eukaryota</taxon>
        <taxon>Discoba</taxon>
        <taxon>Heterolobosea</taxon>
        <taxon>Tetramitia</taxon>
        <taxon>Eutetramitia</taxon>
        <taxon>Vahlkampfiidae</taxon>
        <taxon>Naegleria</taxon>
    </lineage>
</organism>
<dbReference type="VEuPathDB" id="AmoebaDB:FDP41_004477"/>
<proteinExistence type="predicted"/>
<dbReference type="VEuPathDB" id="AmoebaDB:NfTy_083260"/>
<reference evidence="2 3" key="1">
    <citation type="journal article" date="2019" name="Sci. Rep.">
        <title>Nanopore sequencing improves the draft genome of the human pathogenic amoeba Naegleria fowleri.</title>
        <authorList>
            <person name="Liechti N."/>
            <person name="Schurch N."/>
            <person name="Bruggmann R."/>
            <person name="Wittwer M."/>
        </authorList>
    </citation>
    <scope>NUCLEOTIDE SEQUENCE [LARGE SCALE GENOMIC DNA]</scope>
    <source>
        <strain evidence="2 3">ATCC 30894</strain>
    </source>
</reference>
<dbReference type="Pfam" id="PF00485">
    <property type="entry name" value="PRK"/>
    <property type="match status" value="1"/>
</dbReference>
<dbReference type="GeneID" id="68111695"/>
<dbReference type="GO" id="GO:0016301">
    <property type="term" value="F:kinase activity"/>
    <property type="evidence" value="ECO:0007669"/>
    <property type="project" value="InterPro"/>
</dbReference>
<dbReference type="EMBL" id="VFQX01000037">
    <property type="protein sequence ID" value="KAF0976578.1"/>
    <property type="molecule type" value="Genomic_DNA"/>
</dbReference>
<sequence>MLPPSSLDPSSSGAVVMIVNINGATCSGKSTLAEELCQRFNSPIEPIGQDCFLNRNIPIFKKKVELSDDDHHIHEKLQQPSNHQQTDLSRTSMDSYREWPNFECEQSINFVQFEHVIKTARDIILTSHQDLQQMKRKFMEFGYTCWNEKFATSQTLIISNVKVYVIFVEGFLSCCDFNLICNLFDINIYLNATKDLCLKRRSQRDAKRDVSNVSKEFILWFNELVWPFHELYRTRQLSNIIKSGKPFLCVNSNDDIEEIQQKNKEKLLDKVSTFIKGLLKHKGGEDSLHCCRYPTRDGETSHCDHQFAETNKMIINPLLHHNLPEWFDVNMNHEQSEKELEQFLFSHHVK</sequence>
<comment type="caution">
    <text evidence="2">The sequence shown here is derived from an EMBL/GenBank/DDBJ whole genome shotgun (WGS) entry which is preliminary data.</text>
</comment>
<protein>
    <recommendedName>
        <fullName evidence="1">Phosphoribulokinase/uridine kinase domain-containing protein</fullName>
    </recommendedName>
</protein>
<dbReference type="InterPro" id="IPR027417">
    <property type="entry name" value="P-loop_NTPase"/>
</dbReference>